<dbReference type="EMBL" id="KY290955">
    <property type="protein sequence ID" value="APU01651.1"/>
    <property type="molecule type" value="Genomic_DNA"/>
</dbReference>
<sequence>MKLSFSQLDEMCGGNVAVVEAFTFGKNFVIWNVCGYDNVYHQVKVPLQKISRSYALELLDYDSEQRVRDYELERELHQYDIGIFIDGDQYSACNSKHSFHSNDSERWPINWDTPVNKLKLGRIEELEDDIKSIREQIEKIKVSMTGENHQ</sequence>
<reference evidence="2 3" key="1">
    <citation type="journal article" date="2017" name="Sci. Rep.">
        <title>Characterization and diversity of phages infecting Aeromonas salmonicida subsp. salmonicida.</title>
        <authorList>
            <person name="Vincent A.T."/>
            <person name="Paquet V.E."/>
            <person name="Bernatchez A."/>
            <person name="Tremblay D.M."/>
            <person name="Moineau S."/>
            <person name="Charette S.J."/>
        </authorList>
    </citation>
    <scope>NUCLEOTIDE SEQUENCE [LARGE SCALE GENOMIC DNA]</scope>
</reference>
<dbReference type="Proteomes" id="UP000225215">
    <property type="component" value="Segment"/>
</dbReference>
<feature type="coiled-coil region" evidence="1">
    <location>
        <begin position="116"/>
        <end position="143"/>
    </location>
</feature>
<proteinExistence type="predicted"/>
<protein>
    <submittedName>
        <fullName evidence="2">Uncharacterized protein</fullName>
    </submittedName>
</protein>
<name>A0A219YCB5_9CAUD</name>
<evidence type="ECO:0000313" key="3">
    <source>
        <dbReference type="Proteomes" id="UP000225215"/>
    </source>
</evidence>
<organism evidence="2 3">
    <name type="scientific">Aeromonas phage 65.2</name>
    <dbReference type="NCBI Taxonomy" id="1932896"/>
    <lineage>
        <taxon>Viruses</taxon>
        <taxon>Duplodnaviria</taxon>
        <taxon>Heunggongvirae</taxon>
        <taxon>Uroviricota</taxon>
        <taxon>Caudoviricetes</taxon>
        <taxon>Pantevenvirales</taxon>
        <taxon>Straboviridae</taxon>
        <taxon>Emmerichvirinae</taxon>
        <taxon>Ishigurovirus</taxon>
        <taxon>Ishigurovirus osborne</taxon>
    </lineage>
</organism>
<accession>A0A219YCB5</accession>
<keyword evidence="1" id="KW-0175">Coiled coil</keyword>
<evidence type="ECO:0000256" key="1">
    <source>
        <dbReference type="SAM" id="Coils"/>
    </source>
</evidence>
<evidence type="ECO:0000313" key="2">
    <source>
        <dbReference type="EMBL" id="APU01651.1"/>
    </source>
</evidence>